<dbReference type="InterPro" id="IPR036188">
    <property type="entry name" value="FAD/NAD-bd_sf"/>
</dbReference>
<keyword evidence="3" id="KW-0812">Transmembrane</keyword>
<dbReference type="GO" id="GO:0004497">
    <property type="term" value="F:monooxygenase activity"/>
    <property type="evidence" value="ECO:0007669"/>
    <property type="project" value="UniProtKB-KW"/>
</dbReference>
<protein>
    <recommendedName>
        <fullName evidence="6">FAD/NAD(P)-binding domain-containing protein</fullName>
    </recommendedName>
</protein>
<evidence type="ECO:0000313" key="5">
    <source>
        <dbReference type="Proteomes" id="UP000237631"/>
    </source>
</evidence>
<name>A0A2S6BW19_9PEZI</name>
<reference evidence="5" key="1">
    <citation type="journal article" date="2017" name="bioRxiv">
        <title>Conservation of a gene cluster reveals novel cercosporin biosynthetic mechanisms and extends production to the genus Colletotrichum.</title>
        <authorList>
            <person name="de Jonge R."/>
            <person name="Ebert M.K."/>
            <person name="Huitt-Roehl C.R."/>
            <person name="Pal P."/>
            <person name="Suttle J.C."/>
            <person name="Spanner R.E."/>
            <person name="Neubauer J.D."/>
            <person name="Jurick W.M.II."/>
            <person name="Stott K.A."/>
            <person name="Secor G.A."/>
            <person name="Thomma B.P.H.J."/>
            <person name="Van de Peer Y."/>
            <person name="Townsend C.A."/>
            <person name="Bolton M.D."/>
        </authorList>
    </citation>
    <scope>NUCLEOTIDE SEQUENCE [LARGE SCALE GENOMIC DNA]</scope>
    <source>
        <strain evidence="5">CBS538.71</strain>
    </source>
</reference>
<accession>A0A2S6BW19</accession>
<evidence type="ECO:0008006" key="6">
    <source>
        <dbReference type="Google" id="ProtNLM"/>
    </source>
</evidence>
<comment type="cofactor">
    <cofactor evidence="1">
        <name>FAD</name>
        <dbReference type="ChEBI" id="CHEBI:57692"/>
    </cofactor>
</comment>
<evidence type="ECO:0000313" key="4">
    <source>
        <dbReference type="EMBL" id="PPJ51661.1"/>
    </source>
</evidence>
<keyword evidence="5" id="KW-1185">Reference proteome</keyword>
<dbReference type="SUPFAM" id="SSF51905">
    <property type="entry name" value="FAD/NAD(P)-binding domain"/>
    <property type="match status" value="1"/>
</dbReference>
<dbReference type="PANTHER" id="PTHR43872:SF1">
    <property type="entry name" value="MONOOXYGENASE, PUTATIVE (AFU_ORTHOLOGUE AFUA_8G02570)-RELATED"/>
    <property type="match status" value="1"/>
</dbReference>
<evidence type="ECO:0000256" key="3">
    <source>
        <dbReference type="SAM" id="Phobius"/>
    </source>
</evidence>
<evidence type="ECO:0000256" key="2">
    <source>
        <dbReference type="ARBA" id="ARBA00023033"/>
    </source>
</evidence>
<comment type="caution">
    <text evidence="4">The sequence shown here is derived from an EMBL/GenBank/DDBJ whole genome shotgun (WGS) entry which is preliminary data.</text>
</comment>
<evidence type="ECO:0000256" key="1">
    <source>
        <dbReference type="ARBA" id="ARBA00001974"/>
    </source>
</evidence>
<dbReference type="PRINTS" id="PR00411">
    <property type="entry name" value="PNDRDTASEI"/>
</dbReference>
<dbReference type="PANTHER" id="PTHR43872">
    <property type="entry name" value="MONOOXYGENASE, PUTATIVE (AFU_ORTHOLOGUE AFUA_8G02570)-RELATED"/>
    <property type="match status" value="1"/>
</dbReference>
<dbReference type="Proteomes" id="UP000237631">
    <property type="component" value="Unassembled WGS sequence"/>
</dbReference>
<sequence>MEKPTSTAPDAESFDFVIIGAGITGINAAYRISQQFPNKTYVILDRRGEIGGTWAFFKYPGIRSDSDLYTMGFAWRPWSKTSPIADGPSIAKYVDESAKERGIDKHIRYNHDALSMDWSSKRQLWDIQVFVEGGKKVLHAHFIIGGTGFFDYNNPRATTIPGLENFKGVVAHPQFWPKELDYEGKKVIIIGSGATAITILPIVAQKASHTTMLQRSPTYIMSMSMHSTLDTWIRRLLPGNLGYRIIAWRFTILAWLFFYFSQFFPNLAKKALEKATTSELPPSISYDPDFKPSYAVWDQRLCVCPDGDFFRAMDDGKAKVVTANIETVEEDGIRLTSGEKLQADIIITATGLKLQMLGGAKLSIDKDLKIEIGDQYMWRGTMLQSVPNLMLVIGYWNNSWTLGSDLAVKIFLKNIIEMERQKASCFVPVLTKEEEEKLDTKPLWNMSSTYLQNKTYPKASSTAPWTVKDNYMRDWLVMMCGDLRRGLRFERGS</sequence>
<proteinExistence type="predicted"/>
<feature type="transmembrane region" description="Helical" evidence="3">
    <location>
        <begin position="241"/>
        <end position="260"/>
    </location>
</feature>
<dbReference type="Gene3D" id="3.50.50.60">
    <property type="entry name" value="FAD/NAD(P)-binding domain"/>
    <property type="match status" value="2"/>
</dbReference>
<dbReference type="OrthoDB" id="66881at2759"/>
<keyword evidence="3" id="KW-1133">Transmembrane helix</keyword>
<gene>
    <name evidence="4" type="ORF">CBER1_08781</name>
</gene>
<dbReference type="InterPro" id="IPR051820">
    <property type="entry name" value="FAD-binding_MO"/>
</dbReference>
<keyword evidence="2" id="KW-0503">Monooxygenase</keyword>
<dbReference type="Pfam" id="PF13738">
    <property type="entry name" value="Pyr_redox_3"/>
    <property type="match status" value="1"/>
</dbReference>
<keyword evidence="3" id="KW-0472">Membrane</keyword>
<dbReference type="AlphaFoldDB" id="A0A2S6BW19"/>
<keyword evidence="2" id="KW-0560">Oxidoreductase</keyword>
<dbReference type="EMBL" id="PNEN01001744">
    <property type="protein sequence ID" value="PPJ51661.1"/>
    <property type="molecule type" value="Genomic_DNA"/>
</dbReference>
<organism evidence="4 5">
    <name type="scientific">Cercospora berteroae</name>
    <dbReference type="NCBI Taxonomy" id="357750"/>
    <lineage>
        <taxon>Eukaryota</taxon>
        <taxon>Fungi</taxon>
        <taxon>Dikarya</taxon>
        <taxon>Ascomycota</taxon>
        <taxon>Pezizomycotina</taxon>
        <taxon>Dothideomycetes</taxon>
        <taxon>Dothideomycetidae</taxon>
        <taxon>Mycosphaerellales</taxon>
        <taxon>Mycosphaerellaceae</taxon>
        <taxon>Cercospora</taxon>
    </lineage>
</organism>